<dbReference type="EMBL" id="CP060780">
    <property type="protein sequence ID" value="QNP43512.1"/>
    <property type="molecule type" value="Genomic_DNA"/>
</dbReference>
<dbReference type="PROSITE" id="PS51257">
    <property type="entry name" value="PROKAR_LIPOPROTEIN"/>
    <property type="match status" value="1"/>
</dbReference>
<dbReference type="Pfam" id="PF00080">
    <property type="entry name" value="Sod_Cu"/>
    <property type="match status" value="1"/>
</dbReference>
<dbReference type="RefSeq" id="WP_187714942.1">
    <property type="nucleotide sequence ID" value="NZ_BAABJC010000001.1"/>
</dbReference>
<protein>
    <submittedName>
        <fullName evidence="4">Superoxide dismutase family protein</fullName>
    </submittedName>
</protein>
<name>A0ABX6T3N2_9SPHN</name>
<evidence type="ECO:0000313" key="5">
    <source>
        <dbReference type="Proteomes" id="UP000516134"/>
    </source>
</evidence>
<proteinExistence type="inferred from homology"/>
<feature type="signal peptide" evidence="2">
    <location>
        <begin position="1"/>
        <end position="20"/>
    </location>
</feature>
<keyword evidence="5" id="KW-1185">Reference proteome</keyword>
<dbReference type="CDD" id="cd00305">
    <property type="entry name" value="Cu-Zn_Superoxide_Dismutase"/>
    <property type="match status" value="1"/>
</dbReference>
<dbReference type="InterPro" id="IPR036423">
    <property type="entry name" value="SOD-like_Cu/Zn_dom_sf"/>
</dbReference>
<feature type="chain" id="PRO_5046995127" evidence="2">
    <location>
        <begin position="21"/>
        <end position="174"/>
    </location>
</feature>
<dbReference type="PANTHER" id="PTHR10003">
    <property type="entry name" value="SUPEROXIDE DISMUTASE CU-ZN -RELATED"/>
    <property type="match status" value="1"/>
</dbReference>
<evidence type="ECO:0000259" key="3">
    <source>
        <dbReference type="Pfam" id="PF00080"/>
    </source>
</evidence>
<evidence type="ECO:0000256" key="1">
    <source>
        <dbReference type="ARBA" id="ARBA00010457"/>
    </source>
</evidence>
<gene>
    <name evidence="4" type="ORF">H9L15_01625</name>
</gene>
<dbReference type="InterPro" id="IPR001424">
    <property type="entry name" value="SOD_Cu_Zn_dom"/>
</dbReference>
<sequence>MLRKSILAIAISTAGCVPMAAPDVPVVTSNLVSSSGAVLGTVRLFSEPTGLTIRIDARGLPPGMHGVHVHSVGRCDAPDFKSAGSHWNPTTRQHGHQNPAGFHSGDLGNLGVGPEGRLVVGLLVPGARVADGSDGDGPVLHDADGAALVIHARPDDEKTDPSGNSGDRIACAIL</sequence>
<accession>A0ABX6T3N2</accession>
<dbReference type="SUPFAM" id="SSF49329">
    <property type="entry name" value="Cu,Zn superoxide dismutase-like"/>
    <property type="match status" value="1"/>
</dbReference>
<comment type="similarity">
    <text evidence="1">Belongs to the Cu-Zn superoxide dismutase family.</text>
</comment>
<evidence type="ECO:0000256" key="2">
    <source>
        <dbReference type="SAM" id="SignalP"/>
    </source>
</evidence>
<dbReference type="InterPro" id="IPR024134">
    <property type="entry name" value="SOD_Cu/Zn_/chaperone"/>
</dbReference>
<keyword evidence="2" id="KW-0732">Signal</keyword>
<dbReference type="Proteomes" id="UP000516134">
    <property type="component" value="Chromosome"/>
</dbReference>
<organism evidence="4 5">
    <name type="scientific">Sphingomonas daechungensis</name>
    <dbReference type="NCBI Taxonomy" id="1176646"/>
    <lineage>
        <taxon>Bacteria</taxon>
        <taxon>Pseudomonadati</taxon>
        <taxon>Pseudomonadota</taxon>
        <taxon>Alphaproteobacteria</taxon>
        <taxon>Sphingomonadales</taxon>
        <taxon>Sphingomonadaceae</taxon>
        <taxon>Sphingomonas</taxon>
    </lineage>
</organism>
<dbReference type="Gene3D" id="2.60.40.200">
    <property type="entry name" value="Superoxide dismutase, copper/zinc binding domain"/>
    <property type="match status" value="1"/>
</dbReference>
<reference evidence="4 5" key="1">
    <citation type="submission" date="2020-08" db="EMBL/GenBank/DDBJ databases">
        <title>Genome sequence of Sphingomonas daechungensis KACC 18115T.</title>
        <authorList>
            <person name="Hyun D.-W."/>
            <person name="Bae J.-W."/>
        </authorList>
    </citation>
    <scope>NUCLEOTIDE SEQUENCE [LARGE SCALE GENOMIC DNA]</scope>
    <source>
        <strain evidence="4 5">KACC 18115</strain>
    </source>
</reference>
<evidence type="ECO:0000313" key="4">
    <source>
        <dbReference type="EMBL" id="QNP43512.1"/>
    </source>
</evidence>
<feature type="domain" description="Superoxide dismutase copper/zinc binding" evidence="3">
    <location>
        <begin position="39"/>
        <end position="173"/>
    </location>
</feature>